<comment type="similarity">
    <text evidence="1">Belongs to the FemABX family.</text>
</comment>
<keyword evidence="8" id="KW-1185">Reference proteome</keyword>
<dbReference type="EMBL" id="PUFI01000007">
    <property type="protein sequence ID" value="TDG69129.1"/>
    <property type="molecule type" value="Genomic_DNA"/>
</dbReference>
<dbReference type="RefSeq" id="WP_029508682.1">
    <property type="nucleotide sequence ID" value="NZ_PUFI01000007.1"/>
</dbReference>
<dbReference type="InterPro" id="IPR003447">
    <property type="entry name" value="FEMABX"/>
</dbReference>
<dbReference type="InterPro" id="IPR050644">
    <property type="entry name" value="PG_Glycine_Bridge_Synth"/>
</dbReference>
<proteinExistence type="inferred from homology"/>
<dbReference type="SUPFAM" id="SSF55729">
    <property type="entry name" value="Acyl-CoA N-acyltransferases (Nat)"/>
    <property type="match status" value="2"/>
</dbReference>
<dbReference type="GO" id="GO:0008360">
    <property type="term" value="P:regulation of cell shape"/>
    <property type="evidence" value="ECO:0007669"/>
    <property type="project" value="UniProtKB-KW"/>
</dbReference>
<dbReference type="Gene3D" id="3.40.630.30">
    <property type="match status" value="2"/>
</dbReference>
<dbReference type="PANTHER" id="PTHR36174">
    <property type="entry name" value="LIPID II:GLYCINE GLYCYLTRANSFERASE"/>
    <property type="match status" value="1"/>
</dbReference>
<dbReference type="GO" id="GO:0016755">
    <property type="term" value="F:aminoacyltransferase activity"/>
    <property type="evidence" value="ECO:0007669"/>
    <property type="project" value="InterPro"/>
</dbReference>
<keyword evidence="6" id="KW-0961">Cell wall biogenesis/degradation</keyword>
<evidence type="ECO:0000256" key="6">
    <source>
        <dbReference type="ARBA" id="ARBA00023316"/>
    </source>
</evidence>
<evidence type="ECO:0008006" key="9">
    <source>
        <dbReference type="Google" id="ProtNLM"/>
    </source>
</evidence>
<dbReference type="Pfam" id="PF02388">
    <property type="entry name" value="FemAB"/>
    <property type="match status" value="1"/>
</dbReference>
<evidence type="ECO:0000256" key="2">
    <source>
        <dbReference type="ARBA" id="ARBA00022679"/>
    </source>
</evidence>
<reference evidence="7 8" key="1">
    <citation type="journal article" date="2019" name="Appl. Microbiol. Biotechnol.">
        <title>Uncovering carbohydrate metabolism through a genotype-phenotype association study of 56 lactic acid bacteria genomes.</title>
        <authorList>
            <person name="Buron-Moles G."/>
            <person name="Chailyan A."/>
            <person name="Dolejs I."/>
            <person name="Forster J."/>
            <person name="Miks M.H."/>
        </authorList>
    </citation>
    <scope>NUCLEOTIDE SEQUENCE [LARGE SCALE GENOMIC DNA]</scope>
    <source>
        <strain evidence="7 8">ATCC 700006</strain>
    </source>
</reference>
<accession>A0A4R5NA99</accession>
<evidence type="ECO:0000256" key="1">
    <source>
        <dbReference type="ARBA" id="ARBA00009943"/>
    </source>
</evidence>
<dbReference type="InterPro" id="IPR016181">
    <property type="entry name" value="Acyl_CoA_acyltransferase"/>
</dbReference>
<sequence>MAILDLNDKNKVAAFQAFVREHPRGQVTQDPLWGDLKANWGHIYIYHETNGVIDAAMAVLTIEAVPGKLLAYSPKGPIADIQNVQLVKALVDEAVAVLPENTFLIRLDPEEPYSDDLNEAYQQEGFTTRNRQITYMHGNIQPRKNVVLYYDGRGDADKIVDEDSLMKHFKRDYRNQIRRSARDGVVVTSGDSQEDVTAFFDTYVMMAKSQNITHRPIDYFLRMQKLWAGTGLFKVFLAHFEDQVIASGIGFAYGDKIWYMYAGSNRAFTKHYAPYAVQWEMLKWGLSLNKVRYDFGGVGDFVPKDGLYKFKHGFAYHDAPVEYIGELDWVLDQEAYDQYLKGFSE</sequence>
<keyword evidence="4" id="KW-0573">Peptidoglycan synthesis</keyword>
<evidence type="ECO:0000256" key="3">
    <source>
        <dbReference type="ARBA" id="ARBA00022960"/>
    </source>
</evidence>
<dbReference type="GO" id="GO:0009252">
    <property type="term" value="P:peptidoglycan biosynthetic process"/>
    <property type="evidence" value="ECO:0007669"/>
    <property type="project" value="UniProtKB-KW"/>
</dbReference>
<evidence type="ECO:0000313" key="7">
    <source>
        <dbReference type="EMBL" id="TDG69129.1"/>
    </source>
</evidence>
<keyword evidence="3" id="KW-0133">Cell shape</keyword>
<comment type="caution">
    <text evidence="7">The sequence shown here is derived from an EMBL/GenBank/DDBJ whole genome shotgun (WGS) entry which is preliminary data.</text>
</comment>
<protein>
    <recommendedName>
        <fullName evidence="9">BioF2-like acetyltransferase domain-containing protein</fullName>
    </recommendedName>
</protein>
<keyword evidence="2" id="KW-0808">Transferase</keyword>
<gene>
    <name evidence="7" type="ORF">C5L23_001260</name>
</gene>
<evidence type="ECO:0000256" key="4">
    <source>
        <dbReference type="ARBA" id="ARBA00022984"/>
    </source>
</evidence>
<keyword evidence="5" id="KW-0012">Acyltransferase</keyword>
<dbReference type="PANTHER" id="PTHR36174:SF1">
    <property type="entry name" value="LIPID II:GLYCINE GLYCYLTRANSFERASE"/>
    <property type="match status" value="1"/>
</dbReference>
<evidence type="ECO:0000313" key="8">
    <source>
        <dbReference type="Proteomes" id="UP000295681"/>
    </source>
</evidence>
<dbReference type="AlphaFoldDB" id="A0A4R5NA99"/>
<name>A0A4R5NA99_9LACO</name>
<dbReference type="STRING" id="907931.GCA_000165675_00671"/>
<evidence type="ECO:0000256" key="5">
    <source>
        <dbReference type="ARBA" id="ARBA00023315"/>
    </source>
</evidence>
<dbReference type="GO" id="GO:0071555">
    <property type="term" value="P:cell wall organization"/>
    <property type="evidence" value="ECO:0007669"/>
    <property type="project" value="UniProtKB-KW"/>
</dbReference>
<dbReference type="PROSITE" id="PS51191">
    <property type="entry name" value="FEMABX"/>
    <property type="match status" value="1"/>
</dbReference>
<dbReference type="Proteomes" id="UP000295681">
    <property type="component" value="Unassembled WGS sequence"/>
</dbReference>
<organism evidence="7 8">
    <name type="scientific">Leuconostoc fallax</name>
    <dbReference type="NCBI Taxonomy" id="1251"/>
    <lineage>
        <taxon>Bacteria</taxon>
        <taxon>Bacillati</taxon>
        <taxon>Bacillota</taxon>
        <taxon>Bacilli</taxon>
        <taxon>Lactobacillales</taxon>
        <taxon>Lactobacillaceae</taxon>
        <taxon>Leuconostoc</taxon>
    </lineage>
</organism>